<comment type="caution">
    <text evidence="1">The sequence shown here is derived from an EMBL/GenBank/DDBJ whole genome shotgun (WGS) entry which is preliminary data.</text>
</comment>
<evidence type="ECO:0000313" key="2">
    <source>
        <dbReference type="Proteomes" id="UP001445472"/>
    </source>
</evidence>
<evidence type="ECO:0000313" key="1">
    <source>
        <dbReference type="EMBL" id="MER6615493.1"/>
    </source>
</evidence>
<organism evidence="1 2">
    <name type="scientific">Streptomyces xantholiticus</name>
    <dbReference type="NCBI Taxonomy" id="68285"/>
    <lineage>
        <taxon>Bacteria</taxon>
        <taxon>Bacillati</taxon>
        <taxon>Actinomycetota</taxon>
        <taxon>Actinomycetes</taxon>
        <taxon>Kitasatosporales</taxon>
        <taxon>Streptomycetaceae</taxon>
        <taxon>Streptomyces</taxon>
    </lineage>
</organism>
<accession>A0ABV1UXH0</accession>
<protein>
    <submittedName>
        <fullName evidence="1">Uncharacterized protein</fullName>
    </submittedName>
</protein>
<gene>
    <name evidence="1" type="ORF">ABT276_19445</name>
</gene>
<dbReference type="Proteomes" id="UP001445472">
    <property type="component" value="Unassembled WGS sequence"/>
</dbReference>
<proteinExistence type="predicted"/>
<sequence length="137" mass="15224">MALTLGTGGRMGGGQQDGRLDVWLTVSHWTTRHSRHIAADPVRVARAIREVTPGEMRLARPLVLLRTVPSRLGGKERAQPACPRAPGSLLHIETRLFVTSESAARRFKPQWTLVEPFSGLTRRDRLETVGRRAERAA</sequence>
<dbReference type="EMBL" id="JBEPBX010000016">
    <property type="protein sequence ID" value="MER6615493.1"/>
    <property type="molecule type" value="Genomic_DNA"/>
</dbReference>
<reference evidence="1 2" key="1">
    <citation type="submission" date="2024-06" db="EMBL/GenBank/DDBJ databases">
        <title>The Natural Products Discovery Center: Release of the First 8490 Sequenced Strains for Exploring Actinobacteria Biosynthetic Diversity.</title>
        <authorList>
            <person name="Kalkreuter E."/>
            <person name="Kautsar S.A."/>
            <person name="Yang D."/>
            <person name="Bader C.D."/>
            <person name="Teijaro C.N."/>
            <person name="Fluegel L."/>
            <person name="Davis C.M."/>
            <person name="Simpson J.R."/>
            <person name="Lauterbach L."/>
            <person name="Steele A.D."/>
            <person name="Gui C."/>
            <person name="Meng S."/>
            <person name="Li G."/>
            <person name="Viehrig K."/>
            <person name="Ye F."/>
            <person name="Su P."/>
            <person name="Kiefer A.F."/>
            <person name="Nichols A."/>
            <person name="Cepeda A.J."/>
            <person name="Yan W."/>
            <person name="Fan B."/>
            <person name="Jiang Y."/>
            <person name="Adhikari A."/>
            <person name="Zheng C.-J."/>
            <person name="Schuster L."/>
            <person name="Cowan T.M."/>
            <person name="Smanski M.J."/>
            <person name="Chevrette M.G."/>
            <person name="De Carvalho L.P.S."/>
            <person name="Shen B."/>
        </authorList>
    </citation>
    <scope>NUCLEOTIDE SEQUENCE [LARGE SCALE GENOMIC DNA]</scope>
    <source>
        <strain evidence="1 2">NPDC000837</strain>
    </source>
</reference>
<dbReference type="RefSeq" id="WP_351977049.1">
    <property type="nucleotide sequence ID" value="NZ_JBEPBX010000016.1"/>
</dbReference>
<keyword evidence="2" id="KW-1185">Reference proteome</keyword>
<name>A0ABV1UXH0_9ACTN</name>